<name>A0A0F9RP15_9ZZZZ</name>
<accession>A0A0F9RP15</accession>
<feature type="transmembrane region" description="Helical" evidence="1">
    <location>
        <begin position="63"/>
        <end position="82"/>
    </location>
</feature>
<feature type="transmembrane region" description="Helical" evidence="1">
    <location>
        <begin position="30"/>
        <end position="51"/>
    </location>
</feature>
<sequence>MITNSVLLFVFFIGLHYGINDGGGSIVGPILLLISSILGILVALFFPLDAGGELITLRGKMHVALVVAMGILAIAGMVALWFRLQLVAVWSAFAIYSVISAILSLILIIISGIFATSNYRGLLERIGVSPYQLYYFVLSLMVFLNN</sequence>
<gene>
    <name evidence="2" type="ORF">LCGC14_0949830</name>
</gene>
<protein>
    <recommendedName>
        <fullName evidence="3">DUF998 domain-containing protein</fullName>
    </recommendedName>
</protein>
<dbReference type="EMBL" id="LAZR01003374">
    <property type="protein sequence ID" value="KKN19023.1"/>
    <property type="molecule type" value="Genomic_DNA"/>
</dbReference>
<evidence type="ECO:0000256" key="1">
    <source>
        <dbReference type="SAM" id="Phobius"/>
    </source>
</evidence>
<keyword evidence="1" id="KW-0812">Transmembrane</keyword>
<evidence type="ECO:0000313" key="2">
    <source>
        <dbReference type="EMBL" id="KKN19023.1"/>
    </source>
</evidence>
<proteinExistence type="predicted"/>
<comment type="caution">
    <text evidence="2">The sequence shown here is derived from an EMBL/GenBank/DDBJ whole genome shotgun (WGS) entry which is preliminary data.</text>
</comment>
<keyword evidence="1" id="KW-1133">Transmembrane helix</keyword>
<dbReference type="Pfam" id="PF06197">
    <property type="entry name" value="DUF998"/>
    <property type="match status" value="1"/>
</dbReference>
<evidence type="ECO:0008006" key="3">
    <source>
        <dbReference type="Google" id="ProtNLM"/>
    </source>
</evidence>
<reference evidence="2" key="1">
    <citation type="journal article" date="2015" name="Nature">
        <title>Complex archaea that bridge the gap between prokaryotes and eukaryotes.</title>
        <authorList>
            <person name="Spang A."/>
            <person name="Saw J.H."/>
            <person name="Jorgensen S.L."/>
            <person name="Zaremba-Niedzwiedzka K."/>
            <person name="Martijn J."/>
            <person name="Lind A.E."/>
            <person name="van Eijk R."/>
            <person name="Schleper C."/>
            <person name="Guy L."/>
            <person name="Ettema T.J."/>
        </authorList>
    </citation>
    <scope>NUCLEOTIDE SEQUENCE</scope>
</reference>
<organism evidence="2">
    <name type="scientific">marine sediment metagenome</name>
    <dbReference type="NCBI Taxonomy" id="412755"/>
    <lineage>
        <taxon>unclassified sequences</taxon>
        <taxon>metagenomes</taxon>
        <taxon>ecological metagenomes</taxon>
    </lineage>
</organism>
<dbReference type="AlphaFoldDB" id="A0A0F9RP15"/>
<dbReference type="InterPro" id="IPR009339">
    <property type="entry name" value="DUF998"/>
</dbReference>
<feature type="transmembrane region" description="Helical" evidence="1">
    <location>
        <begin position="88"/>
        <end position="114"/>
    </location>
</feature>
<feature type="transmembrane region" description="Helical" evidence="1">
    <location>
        <begin position="126"/>
        <end position="144"/>
    </location>
</feature>
<keyword evidence="1" id="KW-0472">Membrane</keyword>